<dbReference type="InterPro" id="IPR001173">
    <property type="entry name" value="Glyco_trans_2-like"/>
</dbReference>
<evidence type="ECO:0000313" key="2">
    <source>
        <dbReference type="EMBL" id="TGL61142.1"/>
    </source>
</evidence>
<dbReference type="EMBL" id="RQGH01000030">
    <property type="protein sequence ID" value="TGL61142.1"/>
    <property type="molecule type" value="Genomic_DNA"/>
</dbReference>
<name>A0A4Z0ZQK0_9LEPT</name>
<dbReference type="AlphaFoldDB" id="A0A4Z0ZQK0"/>
<protein>
    <submittedName>
        <fullName evidence="2">Glycosyltransferase family 2 protein</fullName>
    </submittedName>
</protein>
<evidence type="ECO:0000313" key="3">
    <source>
        <dbReference type="Proteomes" id="UP000297567"/>
    </source>
</evidence>
<reference evidence="2" key="1">
    <citation type="journal article" date="2019" name="PLoS Negl. Trop. Dis.">
        <title>Revisiting the worldwide diversity of Leptospira species in the environment.</title>
        <authorList>
            <person name="Vincent A.T."/>
            <person name="Schiettekatte O."/>
            <person name="Bourhy P."/>
            <person name="Veyrier F.J."/>
            <person name="Picardeau M."/>
        </authorList>
    </citation>
    <scope>NUCLEOTIDE SEQUENCE [LARGE SCALE GENOMIC DNA]</scope>
    <source>
        <strain evidence="2">201702451</strain>
    </source>
</reference>
<gene>
    <name evidence="2" type="ORF">EHQ62_15405</name>
</gene>
<feature type="domain" description="Glycosyltransferase 2-like" evidence="1">
    <location>
        <begin position="8"/>
        <end position="165"/>
    </location>
</feature>
<keyword evidence="3" id="KW-1185">Reference proteome</keyword>
<evidence type="ECO:0000259" key="1">
    <source>
        <dbReference type="Pfam" id="PF00535"/>
    </source>
</evidence>
<keyword evidence="2" id="KW-0808">Transferase</keyword>
<organism evidence="2 3">
    <name type="scientific">Leptospira jelokensis</name>
    <dbReference type="NCBI Taxonomy" id="2484931"/>
    <lineage>
        <taxon>Bacteria</taxon>
        <taxon>Pseudomonadati</taxon>
        <taxon>Spirochaetota</taxon>
        <taxon>Spirochaetia</taxon>
        <taxon>Leptospirales</taxon>
        <taxon>Leptospiraceae</taxon>
        <taxon>Leptospira</taxon>
    </lineage>
</organism>
<proteinExistence type="predicted"/>
<sequence>MESKAKVTVCIATYNGEKFLKDQLDSILNQLTFDDEVIISDDSSTDNTIQILRYFAKKDNRIKLFLGQGFRDPILNFQNALIHATGDYIYLSDQDDVWLDGKIEKINSCLKQHDLVIHDSIVTDESLNQMYPSFFEYFGSKKGILKNIIKSSYYGSCMAFRKQLLTEALPFPKTKEIGHDLWLGLVAELTGSVLFLKEPYLLYRRHLDTFTMRGMGGKKRTILQMARGRIIMCFEIVKFLFKKLLKKPSKQY</sequence>
<dbReference type="Gene3D" id="3.90.550.10">
    <property type="entry name" value="Spore Coat Polysaccharide Biosynthesis Protein SpsA, Chain A"/>
    <property type="match status" value="1"/>
</dbReference>
<dbReference type="SUPFAM" id="SSF53448">
    <property type="entry name" value="Nucleotide-diphospho-sugar transferases"/>
    <property type="match status" value="1"/>
</dbReference>
<dbReference type="PANTHER" id="PTHR22916:SF3">
    <property type="entry name" value="UDP-GLCNAC:BETAGAL BETA-1,3-N-ACETYLGLUCOSAMINYLTRANSFERASE-LIKE PROTEIN 1"/>
    <property type="match status" value="1"/>
</dbReference>
<dbReference type="PANTHER" id="PTHR22916">
    <property type="entry name" value="GLYCOSYLTRANSFERASE"/>
    <property type="match status" value="1"/>
</dbReference>
<dbReference type="RefSeq" id="WP_135644483.1">
    <property type="nucleotide sequence ID" value="NZ_RQGH01000030.1"/>
</dbReference>
<dbReference type="Pfam" id="PF00535">
    <property type="entry name" value="Glycos_transf_2"/>
    <property type="match status" value="1"/>
</dbReference>
<accession>A0A4Z0ZQK0</accession>
<comment type="caution">
    <text evidence="2">The sequence shown here is derived from an EMBL/GenBank/DDBJ whole genome shotgun (WGS) entry which is preliminary data.</text>
</comment>
<dbReference type="GO" id="GO:0016758">
    <property type="term" value="F:hexosyltransferase activity"/>
    <property type="evidence" value="ECO:0007669"/>
    <property type="project" value="UniProtKB-ARBA"/>
</dbReference>
<dbReference type="CDD" id="cd04196">
    <property type="entry name" value="GT_2_like_d"/>
    <property type="match status" value="1"/>
</dbReference>
<dbReference type="Proteomes" id="UP000297567">
    <property type="component" value="Unassembled WGS sequence"/>
</dbReference>
<dbReference type="InterPro" id="IPR029044">
    <property type="entry name" value="Nucleotide-diphossugar_trans"/>
</dbReference>